<feature type="transmembrane region" description="Helical" evidence="1">
    <location>
        <begin position="272"/>
        <end position="291"/>
    </location>
</feature>
<organism evidence="2 3">
    <name type="scientific">Paenimyroides tangerinum</name>
    <dbReference type="NCBI Taxonomy" id="2488728"/>
    <lineage>
        <taxon>Bacteria</taxon>
        <taxon>Pseudomonadati</taxon>
        <taxon>Bacteroidota</taxon>
        <taxon>Flavobacteriia</taxon>
        <taxon>Flavobacteriales</taxon>
        <taxon>Flavobacteriaceae</taxon>
        <taxon>Paenimyroides</taxon>
    </lineage>
</organism>
<gene>
    <name evidence="2" type="ORF">EG240_02075</name>
</gene>
<dbReference type="RefSeq" id="WP_125016905.1">
    <property type="nucleotide sequence ID" value="NZ_RQVQ01000003.1"/>
</dbReference>
<feature type="transmembrane region" description="Helical" evidence="1">
    <location>
        <begin position="6"/>
        <end position="39"/>
    </location>
</feature>
<evidence type="ECO:0000256" key="1">
    <source>
        <dbReference type="SAM" id="Phobius"/>
    </source>
</evidence>
<dbReference type="InterPro" id="IPR025291">
    <property type="entry name" value="DUF4153"/>
</dbReference>
<keyword evidence="1" id="KW-0812">Transmembrane</keyword>
<dbReference type="EMBL" id="RQVQ01000003">
    <property type="protein sequence ID" value="RRJ92824.1"/>
    <property type="molecule type" value="Genomic_DNA"/>
</dbReference>
<feature type="transmembrane region" description="Helical" evidence="1">
    <location>
        <begin position="340"/>
        <end position="357"/>
    </location>
</feature>
<feature type="transmembrane region" description="Helical" evidence="1">
    <location>
        <begin position="377"/>
        <end position="398"/>
    </location>
</feature>
<feature type="transmembrane region" description="Helical" evidence="1">
    <location>
        <begin position="233"/>
        <end position="252"/>
    </location>
</feature>
<proteinExistence type="predicted"/>
<accession>A0A3P3WDW4</accession>
<keyword evidence="1" id="KW-0472">Membrane</keyword>
<feature type="transmembrane region" description="Helical" evidence="1">
    <location>
        <begin position="96"/>
        <end position="114"/>
    </location>
</feature>
<evidence type="ECO:0000313" key="2">
    <source>
        <dbReference type="EMBL" id="RRJ92824.1"/>
    </source>
</evidence>
<comment type="caution">
    <text evidence="2">The sequence shown here is derived from an EMBL/GenBank/DDBJ whole genome shotgun (WGS) entry which is preliminary data.</text>
</comment>
<dbReference type="AlphaFoldDB" id="A0A3P3WDW4"/>
<keyword evidence="1" id="KW-1133">Transmembrane helix</keyword>
<dbReference type="Pfam" id="PF13687">
    <property type="entry name" value="DUF4153"/>
    <property type="match status" value="1"/>
</dbReference>
<keyword evidence="3" id="KW-1185">Reference proteome</keyword>
<protein>
    <submittedName>
        <fullName evidence="2">DUF4173 domain-containing protein</fullName>
    </submittedName>
</protein>
<dbReference type="Proteomes" id="UP000275719">
    <property type="component" value="Unassembled WGS sequence"/>
</dbReference>
<feature type="transmembrane region" description="Helical" evidence="1">
    <location>
        <begin position="134"/>
        <end position="152"/>
    </location>
</feature>
<evidence type="ECO:0000313" key="3">
    <source>
        <dbReference type="Proteomes" id="UP000275719"/>
    </source>
</evidence>
<sequence>MKKHLLIFLSTLVFVVLFYNQDLGLNLSIFAIFLMLFNFIQKPDLVKDKRALLLASAVLLCSISNAWLISFTTFLAVMVTSFVFRLYCENQKLRLITQAIVFVSNLFAAVVQFFQFNTWLETKKSDKEKLFVKIFSYVLLPFLILGIFFALYVSTSDTLLAWFKRFELDINFYIIFVMMFGFYISFVFWNAKIYEVFETLNHSLKLNFSKESKESQKTTFDFLPIEFEMRSGIITLVCLNMMLLIFIVVFNIEHIQNPAINLRDFSSRIHEQIYSIIGSIVLAMLVILFYFKDTLNFIQNNKYLVFGAKCWVILNAVLVVSAVYQNTIYITNLGLTYKRLGVYMFLILCFYGLHFTFKKIKNKKTNFYLIDKMTWGFFYTLVFCSLINWANFITYYNLSFDETNVEYLEYNFEGNEKRLFDYYKTNDLEIPQYLLDRVNRQKEKSFLSSQLYYKTIDLN</sequence>
<name>A0A3P3WDW4_9FLAO</name>
<feature type="transmembrane region" description="Helical" evidence="1">
    <location>
        <begin position="303"/>
        <end position="324"/>
    </location>
</feature>
<dbReference type="OrthoDB" id="627992at2"/>
<reference evidence="2 3" key="1">
    <citation type="submission" date="2018-11" db="EMBL/GenBank/DDBJ databases">
        <title>Flavobacterium sp. nov., YIM 102701-2 draft genome.</title>
        <authorList>
            <person name="Li G."/>
            <person name="Jiang Y."/>
        </authorList>
    </citation>
    <scope>NUCLEOTIDE SEQUENCE [LARGE SCALE GENOMIC DNA]</scope>
    <source>
        <strain evidence="2 3">YIM 102701-2</strain>
    </source>
</reference>
<feature type="transmembrane region" description="Helical" evidence="1">
    <location>
        <begin position="172"/>
        <end position="191"/>
    </location>
</feature>
<feature type="transmembrane region" description="Helical" evidence="1">
    <location>
        <begin position="51"/>
        <end position="84"/>
    </location>
</feature>